<evidence type="ECO:0000256" key="1">
    <source>
        <dbReference type="SAM" id="Phobius"/>
    </source>
</evidence>
<evidence type="ECO:0000313" key="3">
    <source>
        <dbReference type="EMBL" id="SCY07705.1"/>
    </source>
</evidence>
<dbReference type="PANTHER" id="PTHR14969:SF13">
    <property type="entry name" value="AT30094P"/>
    <property type="match status" value="1"/>
</dbReference>
<dbReference type="OrthoDB" id="9789113at2"/>
<dbReference type="SMART" id="SM00014">
    <property type="entry name" value="acidPPc"/>
    <property type="match status" value="1"/>
</dbReference>
<evidence type="ECO:0000259" key="2">
    <source>
        <dbReference type="SMART" id="SM00014"/>
    </source>
</evidence>
<keyword evidence="1" id="KW-0472">Membrane</keyword>
<reference evidence="4" key="1">
    <citation type="submission" date="2016-10" db="EMBL/GenBank/DDBJ databases">
        <authorList>
            <person name="Varghese N."/>
            <person name="Submissions S."/>
        </authorList>
    </citation>
    <scope>NUCLEOTIDE SEQUENCE [LARGE SCALE GENOMIC DNA]</scope>
    <source>
        <strain evidence="4">XBD2006</strain>
    </source>
</reference>
<dbReference type="EMBL" id="FMUR01000007">
    <property type="protein sequence ID" value="SCY07705.1"/>
    <property type="molecule type" value="Genomic_DNA"/>
</dbReference>
<protein>
    <submittedName>
        <fullName evidence="3">Undecaprenyl-diphosphatase</fullName>
    </submittedName>
</protein>
<dbReference type="RefSeq" id="WP_074461965.1">
    <property type="nucleotide sequence ID" value="NZ_FMUR01000007.1"/>
</dbReference>
<dbReference type="InterPro" id="IPR036938">
    <property type="entry name" value="PAP2/HPO_sf"/>
</dbReference>
<proteinExistence type="predicted"/>
<dbReference type="PANTHER" id="PTHR14969">
    <property type="entry name" value="SPHINGOSINE-1-PHOSPHATE PHOSPHOHYDROLASE"/>
    <property type="match status" value="1"/>
</dbReference>
<feature type="transmembrane region" description="Helical" evidence="1">
    <location>
        <begin position="154"/>
        <end position="179"/>
    </location>
</feature>
<dbReference type="SUPFAM" id="SSF48317">
    <property type="entry name" value="Acid phosphatase/Vanadium-dependent haloperoxidase"/>
    <property type="match status" value="1"/>
</dbReference>
<dbReference type="InterPro" id="IPR000326">
    <property type="entry name" value="PAP2/HPO"/>
</dbReference>
<keyword evidence="1" id="KW-0812">Transmembrane</keyword>
<feature type="domain" description="Phosphatidic acid phosphatase type 2/haloperoxidase" evidence="2">
    <location>
        <begin position="61"/>
        <end position="169"/>
    </location>
</feature>
<evidence type="ECO:0000313" key="4">
    <source>
        <dbReference type="Proteomes" id="UP000183047"/>
    </source>
</evidence>
<organism evidence="3 4">
    <name type="scientific">Butyrivibrio hungatei</name>
    <dbReference type="NCBI Taxonomy" id="185008"/>
    <lineage>
        <taxon>Bacteria</taxon>
        <taxon>Bacillati</taxon>
        <taxon>Bacillota</taxon>
        <taxon>Clostridia</taxon>
        <taxon>Lachnospirales</taxon>
        <taxon>Lachnospiraceae</taxon>
        <taxon>Butyrivibrio</taxon>
    </lineage>
</organism>
<name>A0A1G5CZ39_9FIRM</name>
<keyword evidence="4" id="KW-1185">Reference proteome</keyword>
<feature type="transmembrane region" description="Helical" evidence="1">
    <location>
        <begin position="128"/>
        <end position="148"/>
    </location>
</feature>
<dbReference type="Gene3D" id="1.20.144.10">
    <property type="entry name" value="Phosphatidic acid phosphatase type 2/haloperoxidase"/>
    <property type="match status" value="1"/>
</dbReference>
<accession>A0A1G5CZ39</accession>
<dbReference type="Pfam" id="PF01569">
    <property type="entry name" value="PAP2"/>
    <property type="match status" value="1"/>
</dbReference>
<dbReference type="AlphaFoldDB" id="A0A1G5CZ39"/>
<dbReference type="Proteomes" id="UP000183047">
    <property type="component" value="Unassembled WGS sequence"/>
</dbReference>
<feature type="transmembrane region" description="Helical" evidence="1">
    <location>
        <begin position="32"/>
        <end position="53"/>
    </location>
</feature>
<keyword evidence="1" id="KW-1133">Transmembrane helix</keyword>
<gene>
    <name evidence="3" type="ORF">SAMN02910451_01301</name>
</gene>
<sequence length="185" mass="20710">MPQDLGTVFYFDWELKFLHFLQSIHNPVLDSIMLFFTNSGNIIMILILISIVYPKTRRIGIQLILASFISQILINDGLKHLITRCRPCWLEPGVKLLVDCPNSYSFPSGHTSGFFALATAIFLSNKKFGIPALVFASLGAFSRLYLFVHWPTDVLSGILSGALCGVLSFLIIDALINIFRKKNKG</sequence>